<accession>A0AAQ3RCE8</accession>
<dbReference type="Gene3D" id="6.10.140.1230">
    <property type="match status" value="1"/>
</dbReference>
<keyword evidence="4" id="KW-1185">Reference proteome</keyword>
<evidence type="ECO:0000313" key="4">
    <source>
        <dbReference type="Proteomes" id="UP001303373"/>
    </source>
</evidence>
<feature type="compositionally biased region" description="Basic and acidic residues" evidence="2">
    <location>
        <begin position="407"/>
        <end position="467"/>
    </location>
</feature>
<dbReference type="EMBL" id="CP138592">
    <property type="protein sequence ID" value="WPH04756.1"/>
    <property type="molecule type" value="Genomic_DNA"/>
</dbReference>
<dbReference type="GO" id="GO:0000815">
    <property type="term" value="C:ESCRT III complex"/>
    <property type="evidence" value="ECO:0007669"/>
    <property type="project" value="TreeGrafter"/>
</dbReference>
<dbReference type="AlphaFoldDB" id="A0AAQ3RCE8"/>
<keyword evidence="1" id="KW-0175">Coiled coil</keyword>
<proteinExistence type="predicted"/>
<gene>
    <name evidence="3" type="ORF">R9X50_00765100</name>
</gene>
<reference evidence="3 4" key="1">
    <citation type="submission" date="2023-11" db="EMBL/GenBank/DDBJ databases">
        <title>An acidophilic fungus is an integral part of prey digestion in a carnivorous sundew plant.</title>
        <authorList>
            <person name="Tsai I.J."/>
        </authorList>
    </citation>
    <scope>NUCLEOTIDE SEQUENCE [LARGE SCALE GENOMIC DNA]</scope>
    <source>
        <strain evidence="3">169a</strain>
    </source>
</reference>
<evidence type="ECO:0000256" key="2">
    <source>
        <dbReference type="SAM" id="MobiDB-lite"/>
    </source>
</evidence>
<evidence type="ECO:0000256" key="1">
    <source>
        <dbReference type="SAM" id="Coils"/>
    </source>
</evidence>
<dbReference type="GO" id="GO:0032511">
    <property type="term" value="P:late endosome to vacuole transport via multivesicular body sorting pathway"/>
    <property type="evidence" value="ECO:0007669"/>
    <property type="project" value="TreeGrafter"/>
</dbReference>
<dbReference type="GO" id="GO:0006900">
    <property type="term" value="P:vesicle budding from membrane"/>
    <property type="evidence" value="ECO:0007669"/>
    <property type="project" value="TreeGrafter"/>
</dbReference>
<dbReference type="PANTHER" id="PTHR22761:SF18">
    <property type="entry name" value="SORTING PROTEIN SNF7 FAMILY PROTEIN, PUTATIVE (AFU_ORTHOLOGUE AFUA_2G16692)-RELATED"/>
    <property type="match status" value="1"/>
</dbReference>
<feature type="compositionally biased region" description="Acidic residues" evidence="2">
    <location>
        <begin position="396"/>
        <end position="406"/>
    </location>
</feature>
<dbReference type="InterPro" id="IPR005024">
    <property type="entry name" value="Snf7_fam"/>
</dbReference>
<organism evidence="3 4">
    <name type="scientific">Acrodontium crateriforme</name>
    <dbReference type="NCBI Taxonomy" id="150365"/>
    <lineage>
        <taxon>Eukaryota</taxon>
        <taxon>Fungi</taxon>
        <taxon>Dikarya</taxon>
        <taxon>Ascomycota</taxon>
        <taxon>Pezizomycotina</taxon>
        <taxon>Dothideomycetes</taxon>
        <taxon>Dothideomycetidae</taxon>
        <taxon>Mycosphaerellales</taxon>
        <taxon>Teratosphaeriaceae</taxon>
        <taxon>Acrodontium</taxon>
    </lineage>
</organism>
<sequence>MSELLEFLRTHEEAFRSRARLASLYSDFRSQRQTNPDGYVANTSAWLRALQSAAKAGLIPSQTGGTSGGLNDRFTIHTGEDLAKALQSQEFGKPLALGAVVEDAVQRGDLIQLKEFLEKKESVYVKRKSPLPTIGQVLGWGLRQLGVIGQDSGEDRFVKGDFVILGNVEVWKIADAADAVIKRAAQVATGNTARVFTKELFSSTFVDTIGVPSLSINDTSILLTHLARDKSAISYSPQTGTIKFKAPGESQPAPIEQEDETIASLRTLIGSLERQTENLTTRITALEKTARDAVANKNLTAAKAALRSKKLAESTVEKRTATLTQLEEVYNKIEQAANQVDIVRVMEASSQALRNLNAKTGGVEHVQDVMEGLQEEMGNVDEINNVLNEASAGTIDDGEVDDELEEMERVEREKREAIERVDREKREAIDKADREKKDAEDAEETRRRLAELEPPSKAEEAQKEREALNVTTAE</sequence>
<dbReference type="GO" id="GO:0005771">
    <property type="term" value="C:multivesicular body"/>
    <property type="evidence" value="ECO:0007669"/>
    <property type="project" value="TreeGrafter"/>
</dbReference>
<feature type="region of interest" description="Disordered" evidence="2">
    <location>
        <begin position="391"/>
        <end position="474"/>
    </location>
</feature>
<name>A0AAQ3RCE8_9PEZI</name>
<dbReference type="Proteomes" id="UP001303373">
    <property type="component" value="Chromosome 13"/>
</dbReference>
<protein>
    <submittedName>
        <fullName evidence="3">Uncharacterized protein</fullName>
    </submittedName>
</protein>
<dbReference type="Pfam" id="PF03357">
    <property type="entry name" value="Snf7"/>
    <property type="match status" value="1"/>
</dbReference>
<evidence type="ECO:0000313" key="3">
    <source>
        <dbReference type="EMBL" id="WPH04756.1"/>
    </source>
</evidence>
<dbReference type="GO" id="GO:0009898">
    <property type="term" value="C:cytoplasmic side of plasma membrane"/>
    <property type="evidence" value="ECO:0007669"/>
    <property type="project" value="TreeGrafter"/>
</dbReference>
<dbReference type="PANTHER" id="PTHR22761">
    <property type="entry name" value="CHARGED MULTIVESICULAR BODY PROTEIN"/>
    <property type="match status" value="1"/>
</dbReference>
<feature type="coiled-coil region" evidence="1">
    <location>
        <begin position="255"/>
        <end position="289"/>
    </location>
</feature>